<dbReference type="Proteomes" id="UP000531251">
    <property type="component" value="Unassembled WGS sequence"/>
</dbReference>
<feature type="chain" id="PRO_5031161839" evidence="1">
    <location>
        <begin position="22"/>
        <end position="212"/>
    </location>
</feature>
<dbReference type="AlphaFoldDB" id="A0A7X6BEF6"/>
<accession>A0A7X6BEF6</accession>
<comment type="caution">
    <text evidence="2">The sequence shown here is derived from an EMBL/GenBank/DDBJ whole genome shotgun (WGS) entry which is preliminary data.</text>
</comment>
<feature type="signal peptide" evidence="1">
    <location>
        <begin position="1"/>
        <end position="21"/>
    </location>
</feature>
<proteinExistence type="predicted"/>
<evidence type="ECO:0000313" key="2">
    <source>
        <dbReference type="EMBL" id="NJB99315.1"/>
    </source>
</evidence>
<keyword evidence="3" id="KW-1185">Reference proteome</keyword>
<dbReference type="RefSeq" id="WP_125974843.1">
    <property type="nucleotide sequence ID" value="NZ_BAAADY010000016.1"/>
</dbReference>
<evidence type="ECO:0000313" key="3">
    <source>
        <dbReference type="Proteomes" id="UP000531251"/>
    </source>
</evidence>
<reference evidence="2 3" key="1">
    <citation type="submission" date="2020-03" db="EMBL/GenBank/DDBJ databases">
        <title>Genomic Encyclopedia of Type Strains, Phase IV (KMG-IV): sequencing the most valuable type-strain genomes for metagenomic binning, comparative biology and taxonomic classification.</title>
        <authorList>
            <person name="Goeker M."/>
        </authorList>
    </citation>
    <scope>NUCLEOTIDE SEQUENCE [LARGE SCALE GENOMIC DNA]</scope>
    <source>
        <strain evidence="2 3">DSM 7225</strain>
    </source>
</reference>
<gene>
    <name evidence="2" type="ORF">GGR89_003656</name>
</gene>
<organism evidence="2 3">
    <name type="scientific">Sphingomonas trueperi</name>
    <dbReference type="NCBI Taxonomy" id="53317"/>
    <lineage>
        <taxon>Bacteria</taxon>
        <taxon>Pseudomonadati</taxon>
        <taxon>Pseudomonadota</taxon>
        <taxon>Alphaproteobacteria</taxon>
        <taxon>Sphingomonadales</taxon>
        <taxon>Sphingomonadaceae</taxon>
        <taxon>Sphingomonas</taxon>
    </lineage>
</organism>
<evidence type="ECO:0000256" key="1">
    <source>
        <dbReference type="SAM" id="SignalP"/>
    </source>
</evidence>
<keyword evidence="1" id="KW-0732">Signal</keyword>
<name>A0A7X6BEF6_9SPHN</name>
<protein>
    <submittedName>
        <fullName evidence="2">Uncharacterized protein</fullName>
    </submittedName>
</protein>
<dbReference type="EMBL" id="JAATJB010000014">
    <property type="protein sequence ID" value="NJB99315.1"/>
    <property type="molecule type" value="Genomic_DNA"/>
</dbReference>
<sequence length="212" mass="22501">MKIPSFRIALLAALLPASAFAAAVQDDDVDPAKIDVRDAIACRLDAPTYAGFANAVAGDDAMAAKLGWKPVKSTNFLLKEYDLPAPITVAGAYSTRRIAFTSSGILAILDEPDPEVVAGKEKIENAMGSDGLVDALVASGKVTRAQAEAEIKFRKFLGERVISDVTDPADGDHFRAHTRIALNVSNATTHPGKTLYGCSYKIDLLDKEGNPL</sequence>